<comment type="caution">
    <text evidence="5">The sequence shown here is derived from an EMBL/GenBank/DDBJ whole genome shotgun (WGS) entry which is preliminary data.</text>
</comment>
<dbReference type="Pfam" id="PF14432">
    <property type="entry name" value="DYW_deaminase"/>
    <property type="match status" value="1"/>
</dbReference>
<dbReference type="FunFam" id="1.25.40.10:FF:000351">
    <property type="entry name" value="Pentatricopeptide repeat-containing protein"/>
    <property type="match status" value="1"/>
</dbReference>
<dbReference type="PANTHER" id="PTHR47926">
    <property type="entry name" value="PENTATRICOPEPTIDE REPEAT-CONTAINING PROTEIN"/>
    <property type="match status" value="1"/>
</dbReference>
<keyword evidence="6" id="KW-1185">Reference proteome</keyword>
<evidence type="ECO:0000313" key="6">
    <source>
        <dbReference type="Proteomes" id="UP001179952"/>
    </source>
</evidence>
<evidence type="ECO:0000256" key="1">
    <source>
        <dbReference type="ARBA" id="ARBA00022737"/>
    </source>
</evidence>
<dbReference type="PANTHER" id="PTHR47926:SF347">
    <property type="entry name" value="PENTATRICOPEPTIDE REPEAT-CONTAINING PROTEIN"/>
    <property type="match status" value="1"/>
</dbReference>
<feature type="repeat" description="PPR" evidence="2">
    <location>
        <begin position="563"/>
        <end position="597"/>
    </location>
</feature>
<dbReference type="NCBIfam" id="TIGR00756">
    <property type="entry name" value="PPR"/>
    <property type="match status" value="6"/>
</dbReference>
<dbReference type="Proteomes" id="UP001179952">
    <property type="component" value="Unassembled WGS sequence"/>
</dbReference>
<feature type="repeat" description="PPR" evidence="2">
    <location>
        <begin position="229"/>
        <end position="263"/>
    </location>
</feature>
<accession>A0AAV9AGE2</accession>
<dbReference type="FunFam" id="1.25.40.10:FF:000344">
    <property type="entry name" value="Pentatricopeptide repeat-containing protein"/>
    <property type="match status" value="1"/>
</dbReference>
<evidence type="ECO:0000256" key="2">
    <source>
        <dbReference type="PROSITE-ProRule" id="PRU00708"/>
    </source>
</evidence>
<dbReference type="InterPro" id="IPR002885">
    <property type="entry name" value="PPR_rpt"/>
</dbReference>
<dbReference type="Pfam" id="PF01535">
    <property type="entry name" value="PPR"/>
    <property type="match status" value="6"/>
</dbReference>
<dbReference type="InterPro" id="IPR046960">
    <property type="entry name" value="PPR_At4g14850-like_plant"/>
</dbReference>
<evidence type="ECO:0000313" key="5">
    <source>
        <dbReference type="EMBL" id="KAK1263443.1"/>
    </source>
</evidence>
<evidence type="ECO:0000259" key="4">
    <source>
        <dbReference type="Pfam" id="PF14432"/>
    </source>
</evidence>
<dbReference type="FunFam" id="1.25.40.10:FF:000361">
    <property type="entry name" value="Pentatricopeptide repeat-containing protein chloroplastic"/>
    <property type="match status" value="2"/>
</dbReference>
<dbReference type="GO" id="GO:0003723">
    <property type="term" value="F:RNA binding"/>
    <property type="evidence" value="ECO:0007669"/>
    <property type="project" value="InterPro"/>
</dbReference>
<dbReference type="GO" id="GO:0008270">
    <property type="term" value="F:zinc ion binding"/>
    <property type="evidence" value="ECO:0007669"/>
    <property type="project" value="InterPro"/>
</dbReference>
<dbReference type="AlphaFoldDB" id="A0AAV9AGE2"/>
<dbReference type="Gene3D" id="1.25.40.10">
    <property type="entry name" value="Tetratricopeptide repeat domain"/>
    <property type="match status" value="5"/>
</dbReference>
<feature type="repeat" description="PPR" evidence="2">
    <location>
        <begin position="157"/>
        <end position="193"/>
    </location>
</feature>
<protein>
    <submittedName>
        <fullName evidence="5">Pentatricopeptide repeat-containing protein</fullName>
    </submittedName>
</protein>
<proteinExistence type="predicted"/>
<feature type="repeat" description="PPR" evidence="2">
    <location>
        <begin position="361"/>
        <end position="395"/>
    </location>
</feature>
<name>A0AAV9AGE2_ACOGR</name>
<reference evidence="5" key="1">
    <citation type="journal article" date="2023" name="Nat. Commun.">
        <title>Diploid and tetraploid genomes of Acorus and the evolution of monocots.</title>
        <authorList>
            <person name="Ma L."/>
            <person name="Liu K.W."/>
            <person name="Li Z."/>
            <person name="Hsiao Y.Y."/>
            <person name="Qi Y."/>
            <person name="Fu T."/>
            <person name="Tang G.D."/>
            <person name="Zhang D."/>
            <person name="Sun W.H."/>
            <person name="Liu D.K."/>
            <person name="Li Y."/>
            <person name="Chen G.Z."/>
            <person name="Liu X.D."/>
            <person name="Liao X.Y."/>
            <person name="Jiang Y.T."/>
            <person name="Yu X."/>
            <person name="Hao Y."/>
            <person name="Huang J."/>
            <person name="Zhao X.W."/>
            <person name="Ke S."/>
            <person name="Chen Y.Y."/>
            <person name="Wu W.L."/>
            <person name="Hsu J.L."/>
            <person name="Lin Y.F."/>
            <person name="Huang M.D."/>
            <person name="Li C.Y."/>
            <person name="Huang L."/>
            <person name="Wang Z.W."/>
            <person name="Zhao X."/>
            <person name="Zhong W.Y."/>
            <person name="Peng D.H."/>
            <person name="Ahmad S."/>
            <person name="Lan S."/>
            <person name="Zhang J.S."/>
            <person name="Tsai W.C."/>
            <person name="Van de Peer Y."/>
            <person name="Liu Z.J."/>
        </authorList>
    </citation>
    <scope>NUCLEOTIDE SEQUENCE</scope>
    <source>
        <strain evidence="5">SCP</strain>
    </source>
</reference>
<dbReference type="Pfam" id="PF13041">
    <property type="entry name" value="PPR_2"/>
    <property type="match status" value="2"/>
</dbReference>
<feature type="compositionally biased region" description="Polar residues" evidence="3">
    <location>
        <begin position="26"/>
        <end position="44"/>
    </location>
</feature>
<dbReference type="EMBL" id="JAUJYN010000009">
    <property type="protein sequence ID" value="KAK1263443.1"/>
    <property type="molecule type" value="Genomic_DNA"/>
</dbReference>
<reference evidence="5" key="2">
    <citation type="submission" date="2023-06" db="EMBL/GenBank/DDBJ databases">
        <authorList>
            <person name="Ma L."/>
            <person name="Liu K.-W."/>
            <person name="Li Z."/>
            <person name="Hsiao Y.-Y."/>
            <person name="Qi Y."/>
            <person name="Fu T."/>
            <person name="Tang G."/>
            <person name="Zhang D."/>
            <person name="Sun W.-H."/>
            <person name="Liu D.-K."/>
            <person name="Li Y."/>
            <person name="Chen G.-Z."/>
            <person name="Liu X.-D."/>
            <person name="Liao X.-Y."/>
            <person name="Jiang Y.-T."/>
            <person name="Yu X."/>
            <person name="Hao Y."/>
            <person name="Huang J."/>
            <person name="Zhao X.-W."/>
            <person name="Ke S."/>
            <person name="Chen Y.-Y."/>
            <person name="Wu W.-L."/>
            <person name="Hsu J.-L."/>
            <person name="Lin Y.-F."/>
            <person name="Huang M.-D."/>
            <person name="Li C.-Y."/>
            <person name="Huang L."/>
            <person name="Wang Z.-W."/>
            <person name="Zhao X."/>
            <person name="Zhong W.-Y."/>
            <person name="Peng D.-H."/>
            <person name="Ahmad S."/>
            <person name="Lan S."/>
            <person name="Zhang J.-S."/>
            <person name="Tsai W.-C."/>
            <person name="Van De Peer Y."/>
            <person name="Liu Z.-J."/>
        </authorList>
    </citation>
    <scope>NUCLEOTIDE SEQUENCE</scope>
    <source>
        <strain evidence="5">SCP</strain>
        <tissue evidence="5">Leaves</tissue>
    </source>
</reference>
<keyword evidence="1" id="KW-0677">Repeat</keyword>
<organism evidence="5 6">
    <name type="scientific">Acorus gramineus</name>
    <name type="common">Dwarf sweet flag</name>
    <dbReference type="NCBI Taxonomy" id="55184"/>
    <lineage>
        <taxon>Eukaryota</taxon>
        <taxon>Viridiplantae</taxon>
        <taxon>Streptophyta</taxon>
        <taxon>Embryophyta</taxon>
        <taxon>Tracheophyta</taxon>
        <taxon>Spermatophyta</taxon>
        <taxon>Magnoliopsida</taxon>
        <taxon>Liliopsida</taxon>
        <taxon>Acoraceae</taxon>
        <taxon>Acorus</taxon>
    </lineage>
</organism>
<dbReference type="InterPro" id="IPR011990">
    <property type="entry name" value="TPR-like_helical_dom_sf"/>
</dbReference>
<sequence>MAWTTTARLHFPFQQIISNREKHRNSQQASVKASLSVSSRTSGRISPPHPLKLEISPLFQKINGLCENGQLSRALDLVQDSLNESNPACSREAISVLLQACGRSQDLDIGRKIHVLVSSSSSLTGDVILNTRLITMYSMCGSPLDARLVFDGLQGRNLFQWNALISGYTRNELWNEAVSVFCGLLSSEAGFMPDNFTLPCVMKACGGLLAVEAGRAVHGIAVKLGLPLDVYVNNALISMYGKCGLVDEATRVFHTMLERNLVSWNTLICAFSENGYSEDCFDVLGELIGEGLVPDDATLVTILPVCAIEGRFEMGNAVHGLAVKLSLNQELRVNNALIDTYTKCGCLSEAQLLFEKSLQRNVVCWNTMISGYARNGDVITTFGLLRRMQMEGIKANAVTILNVLPACLNPSELQGLKELHGYAFRNDFHSDDLVANALIAAYAKCSSPSYADRVFHRFSNKTVSSRNAIIGGYAQNGDPKKAIDMFLEMSLSGLDPDWFSIGSLLLACARLKLLRHGKAVHGFILRNGLSMDSFIDISLLSLYIQCGRTSSAREVFDRMEERNLVSWNAMISGYSQNGWPNEALELFREMQRLGFKPPEIATMSALTSCAQLSALRLGKEAHCFALKMGLCDDAFVCSSIIDMYAKCGCIEQSRAFFNGLKGRISGIGYVADTGCVLHELEEEEEKVEVLRGHSEKLAIAFGLMRVGGRATIRVWKNLRMCGDCHGAAKLVSKVAEREIVVRDNKRFHHFKDGLCSCGDYW</sequence>
<gene>
    <name evidence="5" type="ORF">QJS04_geneDACA013431</name>
</gene>
<dbReference type="PROSITE" id="PS51375">
    <property type="entry name" value="PPR"/>
    <property type="match status" value="5"/>
</dbReference>
<evidence type="ECO:0000256" key="3">
    <source>
        <dbReference type="SAM" id="MobiDB-lite"/>
    </source>
</evidence>
<dbReference type="InterPro" id="IPR032867">
    <property type="entry name" value="DYW_dom"/>
</dbReference>
<feature type="repeat" description="PPR" evidence="2">
    <location>
        <begin position="462"/>
        <end position="496"/>
    </location>
</feature>
<dbReference type="GO" id="GO:0009451">
    <property type="term" value="P:RNA modification"/>
    <property type="evidence" value="ECO:0007669"/>
    <property type="project" value="InterPro"/>
</dbReference>
<feature type="domain" description="DYW" evidence="4">
    <location>
        <begin position="668"/>
        <end position="761"/>
    </location>
</feature>
<feature type="region of interest" description="Disordered" evidence="3">
    <location>
        <begin position="21"/>
        <end position="46"/>
    </location>
</feature>